<dbReference type="STRING" id="343874.GCA_000805695_01674"/>
<reference evidence="1 2" key="1">
    <citation type="submission" date="2018-06" db="EMBL/GenBank/DDBJ databases">
        <authorList>
            <consortium name="Pathogen Informatics"/>
            <person name="Doyle S."/>
        </authorList>
    </citation>
    <scope>NUCLEOTIDE SEQUENCE [LARGE SCALE GENOMIC DNA]</scope>
    <source>
        <strain evidence="1 2">NCTC13456</strain>
    </source>
</reference>
<gene>
    <name evidence="1" type="ORF">NCTC13456_00648</name>
</gene>
<dbReference type="InterPro" id="IPR016181">
    <property type="entry name" value="Acyl_CoA_acyltransferase"/>
</dbReference>
<dbReference type="PANTHER" id="PTHR41368:SF1">
    <property type="entry name" value="PROTEIN YGHO"/>
    <property type="match status" value="1"/>
</dbReference>
<protein>
    <submittedName>
        <fullName evidence="1">Ribosomal-protein-alanine acetyltransferase</fullName>
    </submittedName>
</protein>
<keyword evidence="1" id="KW-0808">Transferase</keyword>
<dbReference type="AlphaFoldDB" id="A0A376G2I5"/>
<dbReference type="RefSeq" id="WP_114998699.1">
    <property type="nucleotide sequence ID" value="NZ_UFXS01000001.1"/>
</dbReference>
<evidence type="ECO:0000313" key="1">
    <source>
        <dbReference type="EMBL" id="STD53743.1"/>
    </source>
</evidence>
<dbReference type="Gene3D" id="3.40.630.30">
    <property type="match status" value="1"/>
</dbReference>
<dbReference type="EMBL" id="UFXS01000001">
    <property type="protein sequence ID" value="STD53743.1"/>
    <property type="molecule type" value="Genomic_DNA"/>
</dbReference>
<name>A0A376G2I5_9FLAO</name>
<evidence type="ECO:0000313" key="2">
    <source>
        <dbReference type="Proteomes" id="UP000254737"/>
    </source>
</evidence>
<proteinExistence type="predicted"/>
<dbReference type="InterPro" id="IPR039968">
    <property type="entry name" value="BcerS-like"/>
</dbReference>
<organism evidence="1 2">
    <name type="scientific">Empedobacter falsenii</name>
    <dbReference type="NCBI Taxonomy" id="343874"/>
    <lineage>
        <taxon>Bacteria</taxon>
        <taxon>Pseudomonadati</taxon>
        <taxon>Bacteroidota</taxon>
        <taxon>Flavobacteriia</taxon>
        <taxon>Flavobacteriales</taxon>
        <taxon>Weeksellaceae</taxon>
        <taxon>Empedobacter</taxon>
    </lineage>
</organism>
<dbReference type="SUPFAM" id="SSF55729">
    <property type="entry name" value="Acyl-CoA N-acyltransferases (Nat)"/>
    <property type="match status" value="1"/>
</dbReference>
<dbReference type="GO" id="GO:0016740">
    <property type="term" value="F:transferase activity"/>
    <property type="evidence" value="ECO:0007669"/>
    <property type="project" value="UniProtKB-KW"/>
</dbReference>
<sequence length="374" mass="44144">MIEVKEVNTPSEMKKFVDLPFEVYKDNPYWVPSLKKDELASFDKNNAIFETVEANYFLAYKGKEVVGRIVSIINWTEVKELGKTKIRFGWLVFKDDINILKALLTTVENIAKKNKLSYIEGPMGFSNMDKAGLLTEGFDKVATLIGLYNYEYYPTYLQELGYQPKAEWLEYSIDITNLGKVKQMDKLCEMLKKRYEIDTYKFDTIDEMLPYVDEMFDLLNVTYAELQSFVPIEKFQVEHYKKKYLKFIHPDFISCVKDKNNKMIAFAITMPSFSKAFQKTKGKLFPFGWWHLMQAQKKNDHVEFYLIGIDPHYQNKGVNALIFKELYDRFIARGIKTLETNPLLEENTKVQQLWKNFDPVVHKRRKTFYKNIEA</sequence>
<dbReference type="PANTHER" id="PTHR41368">
    <property type="entry name" value="PROTEIN YGHO"/>
    <property type="match status" value="1"/>
</dbReference>
<dbReference type="Proteomes" id="UP000254737">
    <property type="component" value="Unassembled WGS sequence"/>
</dbReference>
<accession>A0A376G2I5</accession>
<dbReference type="CDD" id="cd04301">
    <property type="entry name" value="NAT_SF"/>
    <property type="match status" value="1"/>
</dbReference>